<keyword evidence="1" id="KW-0150">Chloroplast</keyword>
<geneLocation type="chloroplast" evidence="1"/>
<dbReference type="AlphaFoldDB" id="Q8W7M2"/>
<dbReference type="GeneID" id="2545101"/>
<accession>Q8W7M2</accession>
<organism evidence="1">
    <name type="scientific">Psilotum nudum</name>
    <name type="common">Whisk fern</name>
    <name type="synonym">Lycopodium nudum</name>
    <dbReference type="NCBI Taxonomy" id="3240"/>
    <lineage>
        <taxon>Eukaryota</taxon>
        <taxon>Viridiplantae</taxon>
        <taxon>Streptophyta</taxon>
        <taxon>Embryophyta</taxon>
        <taxon>Tracheophyta</taxon>
        <taxon>Polypodiopsida</taxon>
        <taxon>Ophioglossidae</taxon>
        <taxon>Psilotales</taxon>
        <taxon>Psilotaceae</taxon>
        <taxon>Psilotum</taxon>
    </lineage>
</organism>
<name>Q8W7M2_PSINU</name>
<dbReference type="EMBL" id="AP004638">
    <property type="protein sequence ID" value="BAB84295.1"/>
    <property type="molecule type" value="Genomic_DNA"/>
</dbReference>
<proteinExistence type="predicted"/>
<reference evidence="1" key="1">
    <citation type="submission" date="2002-01" db="EMBL/GenBank/DDBJ databases">
        <title>Complete nucleotide sequence of the chloroplast genome from a fern, Psilotum nudum.</title>
        <authorList>
            <person name="Wakasugi T."/>
            <person name="Nishikawa A."/>
            <person name="Yamada K."/>
            <person name="Sugiura M."/>
        </authorList>
    </citation>
    <scope>NUCLEOTIDE SEQUENCE</scope>
</reference>
<keyword evidence="1" id="KW-0934">Plastid</keyword>
<sequence>MSLYSIFDSFGIRRSFFSLWPYRKDLASQLYERLCRKKELKGPGGDSSSLGRIQDPDEIWTVLARWAKAQNLNYYRTRLSVSY</sequence>
<evidence type="ECO:0000313" key="1">
    <source>
        <dbReference type="EMBL" id="BAB84295.1"/>
    </source>
</evidence>
<dbReference type="RefSeq" id="NP_569672.1">
    <property type="nucleotide sequence ID" value="NC_003386.1"/>
</dbReference>
<dbReference type="GeneID" id="2545237"/>
<protein>
    <submittedName>
        <fullName evidence="1">Uncharacterized protein</fullName>
    </submittedName>
</protein>
<dbReference type="RefSeq" id="NP_569706.1">
    <property type="nucleotide sequence ID" value="NC_003386.1"/>
</dbReference>
<dbReference type="EMBL" id="AP004638">
    <property type="protein sequence ID" value="BAB84260.1"/>
    <property type="molecule type" value="Genomic_DNA"/>
</dbReference>